<organism evidence="2 3">
    <name type="scientific">Zymoseptoria tritici ST99CH_1A5</name>
    <dbReference type="NCBI Taxonomy" id="1276529"/>
    <lineage>
        <taxon>Eukaryota</taxon>
        <taxon>Fungi</taxon>
        <taxon>Dikarya</taxon>
        <taxon>Ascomycota</taxon>
        <taxon>Pezizomycotina</taxon>
        <taxon>Dothideomycetes</taxon>
        <taxon>Dothideomycetidae</taxon>
        <taxon>Mycosphaerellales</taxon>
        <taxon>Mycosphaerellaceae</taxon>
        <taxon>Zymoseptoria</taxon>
    </lineage>
</organism>
<dbReference type="Proteomes" id="UP000215453">
    <property type="component" value="Chromosome 4"/>
</dbReference>
<protein>
    <submittedName>
        <fullName evidence="2">Uncharacterized protein</fullName>
    </submittedName>
</protein>
<dbReference type="AlphaFoldDB" id="A0A1Y6LGX3"/>
<reference evidence="2 3" key="1">
    <citation type="submission" date="2016-10" db="EMBL/GenBank/DDBJ databases">
        <authorList>
            <person name="Varghese N."/>
        </authorList>
    </citation>
    <scope>NUCLEOTIDE SEQUENCE [LARGE SCALE GENOMIC DNA]</scope>
</reference>
<accession>A0A1Y6LGX3</accession>
<dbReference type="EMBL" id="LT882679">
    <property type="protein sequence ID" value="SMY23654.1"/>
    <property type="molecule type" value="Genomic_DNA"/>
</dbReference>
<name>A0A1Y6LGX3_ZYMTR</name>
<evidence type="ECO:0000313" key="3">
    <source>
        <dbReference type="Proteomes" id="UP000215453"/>
    </source>
</evidence>
<evidence type="ECO:0000313" key="2">
    <source>
        <dbReference type="EMBL" id="SMY23654.1"/>
    </source>
</evidence>
<feature type="region of interest" description="Disordered" evidence="1">
    <location>
        <begin position="29"/>
        <end position="49"/>
    </location>
</feature>
<sequence>MGNPTNAPCDHGCLDKEVCEHKCCKSAAEMPAPPQQSTATDPATPKGWQDRLDALNSQIALGAKVERGEHVAAAAHAEHLLLNPHAIPASHALCHIIIAHDKQGAARKAHILAARDLFREYLATCDDQDRLSVMSAMLACEVELAHT</sequence>
<evidence type="ECO:0000256" key="1">
    <source>
        <dbReference type="SAM" id="MobiDB-lite"/>
    </source>
</evidence>
<proteinExistence type="predicted"/>
<gene>
    <name evidence="2" type="ORF">ZT1A5_G5094</name>
</gene>